<dbReference type="SMART" id="SM00304">
    <property type="entry name" value="HAMP"/>
    <property type="match status" value="1"/>
</dbReference>
<protein>
    <submittedName>
        <fullName evidence="11">Methyl-accepting chemotaxis protein</fullName>
    </submittedName>
</protein>
<feature type="transmembrane region" description="Helical" evidence="8">
    <location>
        <begin position="188"/>
        <end position="209"/>
    </location>
</feature>
<evidence type="ECO:0000256" key="4">
    <source>
        <dbReference type="ARBA" id="ARBA00023224"/>
    </source>
</evidence>
<dbReference type="SUPFAM" id="SSF58104">
    <property type="entry name" value="Methyl-accepting chemotaxis protein (MCP) signaling domain"/>
    <property type="match status" value="1"/>
</dbReference>
<evidence type="ECO:0000256" key="6">
    <source>
        <dbReference type="PROSITE-ProRule" id="PRU00284"/>
    </source>
</evidence>
<dbReference type="InterPro" id="IPR003660">
    <property type="entry name" value="HAMP_dom"/>
</dbReference>
<evidence type="ECO:0000256" key="3">
    <source>
        <dbReference type="ARBA" id="ARBA00023136"/>
    </source>
</evidence>
<feature type="domain" description="Methyl-accepting transducer" evidence="9">
    <location>
        <begin position="278"/>
        <end position="528"/>
    </location>
</feature>
<dbReference type="CDD" id="cd11386">
    <property type="entry name" value="MCP_signal"/>
    <property type="match status" value="1"/>
</dbReference>
<comment type="subcellular location">
    <subcellularLocation>
        <location evidence="1">Cell membrane</location>
    </subcellularLocation>
</comment>
<dbReference type="RefSeq" id="WP_382348297.1">
    <property type="nucleotide sequence ID" value="NZ_JBHSMC010000003.1"/>
</dbReference>
<dbReference type="PROSITE" id="PS50885">
    <property type="entry name" value="HAMP"/>
    <property type="match status" value="1"/>
</dbReference>
<dbReference type="Pfam" id="PF00015">
    <property type="entry name" value="MCPsignal"/>
    <property type="match status" value="1"/>
</dbReference>
<evidence type="ECO:0000259" key="10">
    <source>
        <dbReference type="PROSITE" id="PS50885"/>
    </source>
</evidence>
<accession>A0ABW0LE71</accession>
<dbReference type="Gene3D" id="1.10.287.950">
    <property type="entry name" value="Methyl-accepting chemotaxis protein"/>
    <property type="match status" value="1"/>
</dbReference>
<dbReference type="CDD" id="cd06225">
    <property type="entry name" value="HAMP"/>
    <property type="match status" value="1"/>
</dbReference>
<keyword evidence="7" id="KW-0175">Coiled coil</keyword>
<dbReference type="PANTHER" id="PTHR32089">
    <property type="entry name" value="METHYL-ACCEPTING CHEMOTAXIS PROTEIN MCPB"/>
    <property type="match status" value="1"/>
</dbReference>
<name>A0ABW0LE71_9BACI</name>
<evidence type="ECO:0000256" key="5">
    <source>
        <dbReference type="ARBA" id="ARBA00029447"/>
    </source>
</evidence>
<evidence type="ECO:0000256" key="7">
    <source>
        <dbReference type="SAM" id="Coils"/>
    </source>
</evidence>
<dbReference type="Proteomes" id="UP001596147">
    <property type="component" value="Unassembled WGS sequence"/>
</dbReference>
<gene>
    <name evidence="11" type="ORF">ACFPM4_04675</name>
</gene>
<dbReference type="PANTHER" id="PTHR32089:SF112">
    <property type="entry name" value="LYSOZYME-LIKE PROTEIN-RELATED"/>
    <property type="match status" value="1"/>
</dbReference>
<keyword evidence="4 6" id="KW-0807">Transducer</keyword>
<reference evidence="12" key="1">
    <citation type="journal article" date="2019" name="Int. J. Syst. Evol. Microbiol.">
        <title>The Global Catalogue of Microorganisms (GCM) 10K type strain sequencing project: providing services to taxonomists for standard genome sequencing and annotation.</title>
        <authorList>
            <consortium name="The Broad Institute Genomics Platform"/>
            <consortium name="The Broad Institute Genome Sequencing Center for Infectious Disease"/>
            <person name="Wu L."/>
            <person name="Ma J."/>
        </authorList>
    </citation>
    <scope>NUCLEOTIDE SEQUENCE [LARGE SCALE GENOMIC DNA]</scope>
    <source>
        <strain evidence="12">CGMCC 1.12237</strain>
    </source>
</reference>
<evidence type="ECO:0000313" key="12">
    <source>
        <dbReference type="Proteomes" id="UP001596147"/>
    </source>
</evidence>
<comment type="similarity">
    <text evidence="5">Belongs to the methyl-accepting chemotaxis (MCP) protein family.</text>
</comment>
<evidence type="ECO:0000259" key="9">
    <source>
        <dbReference type="PROSITE" id="PS50111"/>
    </source>
</evidence>
<dbReference type="Pfam" id="PF00672">
    <property type="entry name" value="HAMP"/>
    <property type="match status" value="1"/>
</dbReference>
<keyword evidence="3 8" id="KW-0472">Membrane</keyword>
<evidence type="ECO:0000313" key="11">
    <source>
        <dbReference type="EMBL" id="MFC5464049.1"/>
    </source>
</evidence>
<keyword evidence="8" id="KW-1133">Transmembrane helix</keyword>
<feature type="coiled-coil region" evidence="7">
    <location>
        <begin position="531"/>
        <end position="565"/>
    </location>
</feature>
<evidence type="ECO:0000256" key="1">
    <source>
        <dbReference type="ARBA" id="ARBA00004236"/>
    </source>
</evidence>
<comment type="caution">
    <text evidence="11">The sequence shown here is derived from an EMBL/GenBank/DDBJ whole genome shotgun (WGS) entry which is preliminary data.</text>
</comment>
<feature type="domain" description="HAMP" evidence="10">
    <location>
        <begin position="206"/>
        <end position="259"/>
    </location>
</feature>
<dbReference type="EMBL" id="JBHSMC010000003">
    <property type="protein sequence ID" value="MFC5464049.1"/>
    <property type="molecule type" value="Genomic_DNA"/>
</dbReference>
<evidence type="ECO:0000256" key="2">
    <source>
        <dbReference type="ARBA" id="ARBA00022475"/>
    </source>
</evidence>
<dbReference type="InterPro" id="IPR004089">
    <property type="entry name" value="MCPsignal_dom"/>
</dbReference>
<organism evidence="11 12">
    <name type="scientific">Lederbergia graminis</name>
    <dbReference type="NCBI Taxonomy" id="735518"/>
    <lineage>
        <taxon>Bacteria</taxon>
        <taxon>Bacillati</taxon>
        <taxon>Bacillota</taxon>
        <taxon>Bacilli</taxon>
        <taxon>Bacillales</taxon>
        <taxon>Bacillaceae</taxon>
        <taxon>Lederbergia</taxon>
    </lineage>
</organism>
<evidence type="ECO:0000256" key="8">
    <source>
        <dbReference type="SAM" id="Phobius"/>
    </source>
</evidence>
<sequence>MMSRITNFKSIRMKILSGFSIVILLVVILGVYNFFVTKESNKNIESMLNNEVQLLIANDKLVSTIANRIGTARGYVLFGGDFKDRFNEYTEQGIQAEKIIREIEVTEEFDTLMNRTVEWRKSIASEVFNEYDKGNKDLALKNLEKLTPEARELMIGYEKLASESEQKLTELGNDTILNGNRSLNVTSVITALIIGLSIIVGIVTSHFISKPIKMVVERMKQIANGDLRHEPLKTKSIDEIGQLVHSVNSTNESLLTIVKDMINVSGSVKNRGEQLTQYSDELLAGSQQIATTMEELSAGAEEQAHSSATLNENMGNFSQQIMDVALKGESVKEQSDTMLQLTENGSHYMEESVQKMATINGKMKQSLLMVKGLDNKTDNISNLVNVIKDIAAQTNLLALNAAIEAARAGEQGRGFAVVATEVQKLAEQVSESVTDITSIVTDIQDESKQVVESLDEGYKLVDEGTNQIKTTGDTFTNLKEAIETVGVQIRSMSSSLYDVLDNTKTINSAIENIASVSEESAAGVEQVSATTQQASTSMEEVSESAKSLEENANTLDALIQRFKVN</sequence>
<keyword evidence="2" id="KW-1003">Cell membrane</keyword>
<keyword evidence="8" id="KW-0812">Transmembrane</keyword>
<keyword evidence="12" id="KW-1185">Reference proteome</keyword>
<proteinExistence type="inferred from homology"/>
<dbReference type="SMART" id="SM00283">
    <property type="entry name" value="MA"/>
    <property type="match status" value="1"/>
</dbReference>
<dbReference type="PROSITE" id="PS50111">
    <property type="entry name" value="CHEMOTAXIS_TRANSDUC_2"/>
    <property type="match status" value="1"/>
</dbReference>
<dbReference type="Gene3D" id="6.10.340.10">
    <property type="match status" value="1"/>
</dbReference>